<proteinExistence type="predicted"/>
<keyword evidence="3" id="KW-1185">Reference proteome</keyword>
<evidence type="ECO:0000256" key="1">
    <source>
        <dbReference type="SAM" id="MobiDB-lite"/>
    </source>
</evidence>
<accession>T0RBX4</accession>
<feature type="region of interest" description="Disordered" evidence="1">
    <location>
        <begin position="261"/>
        <end position="280"/>
    </location>
</feature>
<feature type="non-terminal residue" evidence="2">
    <location>
        <position position="349"/>
    </location>
</feature>
<dbReference type="InParanoid" id="T0RBX4"/>
<name>T0RBX4_SAPDV</name>
<evidence type="ECO:0000313" key="3">
    <source>
        <dbReference type="Proteomes" id="UP000030762"/>
    </source>
</evidence>
<sequence length="349" mass="38316">MYNVISYIARYVHRTSKSWLPSFLDLPDALDRLVRSAAGSAPQDSSGRARQAPHQEFEPDLAGACPTHGLLVLRTSLIIFTALIVANRDDPRFPTQPRVQWLRITSTGWITCPPALDTTTDVDNVVFRSPSGTPLQHNRVAVLTKTSTSKGHTTDINFDGATQDEHPTLANALVLSDRKVTVRGPVPSHCFWLDADMICYAITLGTLAHQLDFTDVIRATARSFGAFKLTTGTIGSSSGGAAMRLFSGYSPFFKTVLSSSKKNNNRTKRQKVQHDEAEAEEAALPAVDESLDIGGIRDLEARLAASEAELETARSSLLRMSIRTDAALFKTPRKRQRLDHYSSPRQGIL</sequence>
<dbReference type="RefSeq" id="XP_008616774.1">
    <property type="nucleotide sequence ID" value="XM_008618552.1"/>
</dbReference>
<dbReference type="Proteomes" id="UP000030762">
    <property type="component" value="Unassembled WGS sequence"/>
</dbReference>
<dbReference type="VEuPathDB" id="FungiDB:SDRG_12480"/>
<organism evidence="2 3">
    <name type="scientific">Saprolegnia diclina (strain VS20)</name>
    <dbReference type="NCBI Taxonomy" id="1156394"/>
    <lineage>
        <taxon>Eukaryota</taxon>
        <taxon>Sar</taxon>
        <taxon>Stramenopiles</taxon>
        <taxon>Oomycota</taxon>
        <taxon>Saprolegniomycetes</taxon>
        <taxon>Saprolegniales</taxon>
        <taxon>Saprolegniaceae</taxon>
        <taxon>Saprolegnia</taxon>
    </lineage>
</organism>
<evidence type="ECO:0000313" key="2">
    <source>
        <dbReference type="EMBL" id="EQC29708.1"/>
    </source>
</evidence>
<dbReference type="EMBL" id="JH767181">
    <property type="protein sequence ID" value="EQC29708.1"/>
    <property type="molecule type" value="Genomic_DNA"/>
</dbReference>
<protein>
    <submittedName>
        <fullName evidence="2">Uncharacterized protein</fullName>
    </submittedName>
</protein>
<dbReference type="GeneID" id="19953207"/>
<reference evidence="2 3" key="1">
    <citation type="submission" date="2012-04" db="EMBL/GenBank/DDBJ databases">
        <title>The Genome Sequence of Saprolegnia declina VS20.</title>
        <authorList>
            <consortium name="The Broad Institute Genome Sequencing Platform"/>
            <person name="Russ C."/>
            <person name="Nusbaum C."/>
            <person name="Tyler B."/>
            <person name="van West P."/>
            <person name="Dieguez-Uribeondo J."/>
            <person name="de Bruijn I."/>
            <person name="Tripathy S."/>
            <person name="Jiang R."/>
            <person name="Young S.K."/>
            <person name="Zeng Q."/>
            <person name="Gargeya S."/>
            <person name="Fitzgerald M."/>
            <person name="Haas B."/>
            <person name="Abouelleil A."/>
            <person name="Alvarado L."/>
            <person name="Arachchi H.M."/>
            <person name="Berlin A."/>
            <person name="Chapman S.B."/>
            <person name="Goldberg J."/>
            <person name="Griggs A."/>
            <person name="Gujja S."/>
            <person name="Hansen M."/>
            <person name="Howarth C."/>
            <person name="Imamovic A."/>
            <person name="Larimer J."/>
            <person name="McCowen C."/>
            <person name="Montmayeur A."/>
            <person name="Murphy C."/>
            <person name="Neiman D."/>
            <person name="Pearson M."/>
            <person name="Priest M."/>
            <person name="Roberts A."/>
            <person name="Saif S."/>
            <person name="Shea T."/>
            <person name="Sisk P."/>
            <person name="Sykes S."/>
            <person name="Wortman J."/>
            <person name="Nusbaum C."/>
            <person name="Birren B."/>
        </authorList>
    </citation>
    <scope>NUCLEOTIDE SEQUENCE [LARGE SCALE GENOMIC DNA]</scope>
    <source>
        <strain evidence="2 3">VS20</strain>
    </source>
</reference>
<gene>
    <name evidence="2" type="ORF">SDRG_12480</name>
</gene>
<dbReference type="AlphaFoldDB" id="T0RBX4"/>